<organism evidence="3 4">
    <name type="scientific">Rummeliibacillus stabekisii</name>
    <dbReference type="NCBI Taxonomy" id="241244"/>
    <lineage>
        <taxon>Bacteria</taxon>
        <taxon>Bacillati</taxon>
        <taxon>Bacillota</taxon>
        <taxon>Bacilli</taxon>
        <taxon>Bacillales</taxon>
        <taxon>Caryophanaceae</taxon>
        <taxon>Rummeliibacillus</taxon>
    </lineage>
</organism>
<dbReference type="PANTHER" id="PTHR30522">
    <property type="entry name" value="NUCLEOSIDE TRIPHOSPHATE PYROPHOSPHOHYDROLASE"/>
    <property type="match status" value="1"/>
</dbReference>
<dbReference type="CDD" id="cd11528">
    <property type="entry name" value="NTP-PPase_MazG_Nterm"/>
    <property type="match status" value="1"/>
</dbReference>
<dbReference type="CDD" id="cd11723">
    <property type="entry name" value="YabN_N_like"/>
    <property type="match status" value="1"/>
</dbReference>
<dbReference type="InterPro" id="IPR048011">
    <property type="entry name" value="NTP-PPase_MazG-like_C"/>
</dbReference>
<dbReference type="NCBIfam" id="TIGR00444">
    <property type="entry name" value="mazG"/>
    <property type="match status" value="1"/>
</dbReference>
<feature type="domain" description="NTP pyrophosphohydrolase MazG-like" evidence="2">
    <location>
        <begin position="397"/>
        <end position="451"/>
    </location>
</feature>
<dbReference type="Pfam" id="PF03819">
    <property type="entry name" value="MazG"/>
    <property type="match status" value="2"/>
</dbReference>
<dbReference type="InterPro" id="IPR011551">
    <property type="entry name" value="NTP_PyrPHydrolase_MazG"/>
</dbReference>
<dbReference type="GO" id="GO:0046047">
    <property type="term" value="P:TTP catabolic process"/>
    <property type="evidence" value="ECO:0007669"/>
    <property type="project" value="TreeGrafter"/>
</dbReference>
<evidence type="ECO:0000259" key="1">
    <source>
        <dbReference type="Pfam" id="PF00590"/>
    </source>
</evidence>
<reference evidence="3 4" key="1">
    <citation type="journal article" date="2016" name="Genome Announc.">
        <title>Whole-Genome Sequence of Rummeliibacillus stabekisii Strain PP9 Isolated from Antarctic Soil.</title>
        <authorList>
            <person name="da Mota F.F."/>
            <person name="Vollu R.E."/>
            <person name="Jurelevicius D."/>
            <person name="Seldin L."/>
        </authorList>
    </citation>
    <scope>NUCLEOTIDE SEQUENCE [LARGE SCALE GENOMIC DNA]</scope>
    <source>
        <strain evidence="3 4">PP9</strain>
    </source>
</reference>
<sequence length="489" mass="55829">MHQLTIIGLGAGDFEQLPMGVYKALKAAKKVYVRTNDHPVLTELAKEGLTFESFDAVYEKHDDFLPVYQEIADSLLQAAEKDEVIYAVPGHPLVAEMTVQLLIEAEKEGKVSLKIEGGQSFLDAVFGALRIDPIDGFELVDGSTFSIHETNMYKHLLIAQVYDQFSASEVKLTLMEKYPAEYLVTIVTAAGSKDEQLRTVPLFELDHGVEVNNLTTVYVPPIKKREDGLREWSTFRDIIGVLRSPEGCPWDRAQTHESLKKYMLEEVHEFLQAVEEQDEDHMIEELGDVLLQVFLQAQIAEDDGFWNLEDVLQGIASKMIRRHPHVFGEVKVDNAEDVVKNWEEIKKEEHQPTKTEPLLKEGYRATSSLQTAYNYQKIAAKVGFEWPDVEGAWAKAKEEWEEFQEEIKDGTDETRLDEFGDVLSTLVNLARVYKIPAEEAMIHANAKFAKRFGYVEQKVMAGRKDFKNYTLEELDEFWEEAKQLQSKES</sequence>
<dbReference type="PIRSF" id="PIRSF002845">
    <property type="entry name" value="Ttrprl_mtas_MazG"/>
    <property type="match status" value="1"/>
</dbReference>
<dbReference type="InterPro" id="IPR035013">
    <property type="entry name" value="YabN_N"/>
</dbReference>
<dbReference type="InterPro" id="IPR014777">
    <property type="entry name" value="4pyrrole_Mease_sub1"/>
</dbReference>
<dbReference type="Gene3D" id="1.10.287.1080">
    <property type="entry name" value="MazG-like"/>
    <property type="match status" value="2"/>
</dbReference>
<dbReference type="NCBIfam" id="NF007113">
    <property type="entry name" value="PRK09562.1"/>
    <property type="match status" value="1"/>
</dbReference>
<gene>
    <name evidence="3" type="ORF">ATY39_15415</name>
</gene>
<accession>A0A143HGQ9</accession>
<dbReference type="FunFam" id="3.40.1010.10:FF:000008">
    <property type="entry name" value="Similar to nucleoside triphosphate pyrophosphohydrolase, MazG"/>
    <property type="match status" value="1"/>
</dbReference>
<dbReference type="SUPFAM" id="SSF53790">
    <property type="entry name" value="Tetrapyrrole methylase"/>
    <property type="match status" value="1"/>
</dbReference>
<dbReference type="Pfam" id="PF00590">
    <property type="entry name" value="TP_methylase"/>
    <property type="match status" value="1"/>
</dbReference>
<dbReference type="STRING" id="241244.ATY39_15415"/>
<protein>
    <submittedName>
        <fullName evidence="3">MazG family protein</fullName>
    </submittedName>
</protein>
<proteinExistence type="predicted"/>
<dbReference type="InterPro" id="IPR000878">
    <property type="entry name" value="4pyrrol_Mease"/>
</dbReference>
<dbReference type="GO" id="GO:0047429">
    <property type="term" value="F:nucleoside triphosphate diphosphatase activity"/>
    <property type="evidence" value="ECO:0007669"/>
    <property type="project" value="InterPro"/>
</dbReference>
<dbReference type="EMBL" id="CP014806">
    <property type="protein sequence ID" value="AMX00681.1"/>
    <property type="molecule type" value="Genomic_DNA"/>
</dbReference>
<dbReference type="GO" id="GO:0008168">
    <property type="term" value="F:methyltransferase activity"/>
    <property type="evidence" value="ECO:0007669"/>
    <property type="project" value="InterPro"/>
</dbReference>
<dbReference type="Proteomes" id="UP000076021">
    <property type="component" value="Chromosome"/>
</dbReference>
<dbReference type="PANTHER" id="PTHR30522:SF0">
    <property type="entry name" value="NUCLEOSIDE TRIPHOSPHATE PYROPHOSPHOHYDROLASE"/>
    <property type="match status" value="1"/>
</dbReference>
<dbReference type="RefSeq" id="WP_066791309.1">
    <property type="nucleotide sequence ID" value="NZ_CP014806.1"/>
</dbReference>
<dbReference type="KEGG" id="rst:ATY39_15415"/>
<evidence type="ECO:0000259" key="2">
    <source>
        <dbReference type="Pfam" id="PF03819"/>
    </source>
</evidence>
<dbReference type="GO" id="GO:0006950">
    <property type="term" value="P:response to stress"/>
    <property type="evidence" value="ECO:0007669"/>
    <property type="project" value="UniProtKB-ARBA"/>
</dbReference>
<dbReference type="GO" id="GO:0046081">
    <property type="term" value="P:dUTP catabolic process"/>
    <property type="evidence" value="ECO:0007669"/>
    <property type="project" value="TreeGrafter"/>
</dbReference>
<dbReference type="OrthoDB" id="9808939at2"/>
<dbReference type="GO" id="GO:0046076">
    <property type="term" value="P:dTTP catabolic process"/>
    <property type="evidence" value="ECO:0007669"/>
    <property type="project" value="TreeGrafter"/>
</dbReference>
<dbReference type="InterPro" id="IPR035996">
    <property type="entry name" value="4pyrrol_Methylase_sf"/>
</dbReference>
<evidence type="ECO:0000313" key="4">
    <source>
        <dbReference type="Proteomes" id="UP000076021"/>
    </source>
</evidence>
<dbReference type="GO" id="GO:0006203">
    <property type="term" value="P:dGTP catabolic process"/>
    <property type="evidence" value="ECO:0007669"/>
    <property type="project" value="TreeGrafter"/>
</dbReference>
<dbReference type="InterPro" id="IPR004518">
    <property type="entry name" value="MazG-like_dom"/>
</dbReference>
<dbReference type="AlphaFoldDB" id="A0A143HGQ9"/>
<dbReference type="GO" id="GO:0046052">
    <property type="term" value="P:UTP catabolic process"/>
    <property type="evidence" value="ECO:0007669"/>
    <property type="project" value="TreeGrafter"/>
</dbReference>
<reference evidence="4" key="2">
    <citation type="submission" date="2016-03" db="EMBL/GenBank/DDBJ databases">
        <authorList>
            <person name="Ploux O."/>
        </authorList>
    </citation>
    <scope>NUCLEOTIDE SEQUENCE [LARGE SCALE GENOMIC DNA]</scope>
    <source>
        <strain evidence="4">PP9</strain>
    </source>
</reference>
<name>A0A143HGQ9_9BACL</name>
<feature type="domain" description="Tetrapyrrole methylase" evidence="1">
    <location>
        <begin position="4"/>
        <end position="205"/>
    </location>
</feature>
<dbReference type="FunFam" id="1.10.287.1080:FF:000001">
    <property type="entry name" value="Nucleoside triphosphate pyrophosphohydrolase"/>
    <property type="match status" value="1"/>
</dbReference>
<feature type="domain" description="NTP pyrophosphohydrolase MazG-like" evidence="2">
    <location>
        <begin position="254"/>
        <end position="327"/>
    </location>
</feature>
<dbReference type="InterPro" id="IPR048015">
    <property type="entry name" value="NTP-PPase_MazG-like_N"/>
</dbReference>
<dbReference type="GO" id="GO:0046061">
    <property type="term" value="P:dATP catabolic process"/>
    <property type="evidence" value="ECO:0007669"/>
    <property type="project" value="TreeGrafter"/>
</dbReference>
<evidence type="ECO:0000313" key="3">
    <source>
        <dbReference type="EMBL" id="AMX00681.1"/>
    </source>
</evidence>
<dbReference type="SUPFAM" id="SSF101386">
    <property type="entry name" value="all-alpha NTP pyrophosphatases"/>
    <property type="match status" value="2"/>
</dbReference>
<dbReference type="InterPro" id="IPR024180">
    <property type="entry name" value="Tetrapyrrole_Mease/MazG_pred"/>
</dbReference>
<dbReference type="CDD" id="cd11529">
    <property type="entry name" value="NTP-PPase_MazG_Cterm"/>
    <property type="match status" value="1"/>
</dbReference>
<keyword evidence="4" id="KW-1185">Reference proteome</keyword>
<dbReference type="Gene3D" id="3.40.1010.10">
    <property type="entry name" value="Cobalt-precorrin-4 Transmethylase, Domain 1"/>
    <property type="match status" value="1"/>
</dbReference>